<comment type="caution">
    <text evidence="3">The sequence shown here is derived from an EMBL/GenBank/DDBJ whole genome shotgun (WGS) entry which is preliminary data.</text>
</comment>
<organism evidence="3 4">
    <name type="scientific">Roseomonas gilardii</name>
    <dbReference type="NCBI Taxonomy" id="257708"/>
    <lineage>
        <taxon>Bacteria</taxon>
        <taxon>Pseudomonadati</taxon>
        <taxon>Pseudomonadota</taxon>
        <taxon>Alphaproteobacteria</taxon>
        <taxon>Acetobacterales</taxon>
        <taxon>Roseomonadaceae</taxon>
        <taxon>Roseomonas</taxon>
    </lineage>
</organism>
<evidence type="ECO:0000313" key="4">
    <source>
        <dbReference type="Proteomes" id="UP001258945"/>
    </source>
</evidence>
<evidence type="ECO:0000259" key="2">
    <source>
        <dbReference type="Pfam" id="PF12728"/>
    </source>
</evidence>
<proteinExistence type="predicted"/>
<name>A0ABU3MKM0_9PROT</name>
<gene>
    <name evidence="3" type="ORF">RQ831_20120</name>
</gene>
<evidence type="ECO:0000313" key="3">
    <source>
        <dbReference type="EMBL" id="MDT8333361.1"/>
    </source>
</evidence>
<dbReference type="NCBIfam" id="TIGR01764">
    <property type="entry name" value="excise"/>
    <property type="match status" value="1"/>
</dbReference>
<feature type="domain" description="Helix-turn-helix" evidence="2">
    <location>
        <begin position="15"/>
        <end position="61"/>
    </location>
</feature>
<keyword evidence="4" id="KW-1185">Reference proteome</keyword>
<evidence type="ECO:0000256" key="1">
    <source>
        <dbReference type="SAM" id="MobiDB-lite"/>
    </source>
</evidence>
<dbReference type="InterPro" id="IPR010093">
    <property type="entry name" value="SinI_DNA-bd"/>
</dbReference>
<dbReference type="InterPro" id="IPR041657">
    <property type="entry name" value="HTH_17"/>
</dbReference>
<dbReference type="Proteomes" id="UP001258945">
    <property type="component" value="Unassembled WGS sequence"/>
</dbReference>
<dbReference type="EMBL" id="JAVVDO010000052">
    <property type="protein sequence ID" value="MDT8333361.1"/>
    <property type="molecule type" value="Genomic_DNA"/>
</dbReference>
<protein>
    <submittedName>
        <fullName evidence="3">Helix-turn-helix domain-containing protein</fullName>
    </submittedName>
</protein>
<sequence>MHASRSPEYEPYSVTVKQAREMTGLGNTTVYALIRDGRLKSVKLGKRTLILTDSIKALLAAAPPAYENGTARQPSYASRARTAPTLAQMLGDDAPRTGTR</sequence>
<accession>A0ABU3MKM0</accession>
<feature type="region of interest" description="Disordered" evidence="1">
    <location>
        <begin position="68"/>
        <end position="100"/>
    </location>
</feature>
<dbReference type="Pfam" id="PF12728">
    <property type="entry name" value="HTH_17"/>
    <property type="match status" value="1"/>
</dbReference>
<reference evidence="3 4" key="1">
    <citation type="journal article" date="2019" name="Microb. Pathog.">
        <title>Comparison of VITEK 2, MALDI-TOF MS, 16S rRNA gene sequencing, and whole-genome sequencing for identification of Roseomonas mucosa.</title>
        <authorList>
            <person name="Rudolph W.W."/>
            <person name="Gunzer F."/>
            <person name="Trauth M."/>
            <person name="Bunk B."/>
            <person name="Bigge R."/>
            <person name="Schrottner P."/>
        </authorList>
    </citation>
    <scope>NUCLEOTIDE SEQUENCE [LARGE SCALE GENOMIC DNA]</scope>
    <source>
        <strain evidence="3 4">DSM 103800</strain>
    </source>
</reference>
<dbReference type="RefSeq" id="WP_314284707.1">
    <property type="nucleotide sequence ID" value="NZ_JAVVDO010000052.1"/>
</dbReference>